<evidence type="ECO:0000313" key="3">
    <source>
        <dbReference type="Proteomes" id="UP000003178"/>
    </source>
</evidence>
<dbReference type="AlphaFoldDB" id="B6FW22"/>
<feature type="coiled-coil region" evidence="1">
    <location>
        <begin position="663"/>
        <end position="725"/>
    </location>
</feature>
<accession>B6FW22</accession>
<dbReference type="SUPFAM" id="SSF55874">
    <property type="entry name" value="ATPase domain of HSP90 chaperone/DNA topoisomerase II/histidine kinase"/>
    <property type="match status" value="1"/>
</dbReference>
<comment type="caution">
    <text evidence="2">The sequence shown here is derived from an EMBL/GenBank/DDBJ whole genome shotgun (WGS) entry which is preliminary data.</text>
</comment>
<evidence type="ECO:0008006" key="4">
    <source>
        <dbReference type="Google" id="ProtNLM"/>
    </source>
</evidence>
<keyword evidence="3" id="KW-1185">Reference proteome</keyword>
<protein>
    <recommendedName>
        <fullName evidence="4">ATP-binding protein</fullName>
    </recommendedName>
</protein>
<organism evidence="2 3">
    <name type="scientific">Peptacetobacter hiranonis (strain DSM 13275 / JCM 10541 / KCTC 15199 / TO-931)</name>
    <name type="common">Clostridium hiranonis</name>
    <dbReference type="NCBI Taxonomy" id="500633"/>
    <lineage>
        <taxon>Bacteria</taxon>
        <taxon>Bacillati</taxon>
        <taxon>Bacillota</taxon>
        <taxon>Clostridia</taxon>
        <taxon>Peptostreptococcales</taxon>
        <taxon>Peptostreptococcaceae</taxon>
        <taxon>Peptacetobacter</taxon>
    </lineage>
</organism>
<reference evidence="2 3" key="1">
    <citation type="submission" date="2008-09" db="EMBL/GenBank/DDBJ databases">
        <authorList>
            <person name="Fulton L."/>
            <person name="Clifton S."/>
            <person name="Fulton B."/>
            <person name="Xu J."/>
            <person name="Minx P."/>
            <person name="Pepin K.H."/>
            <person name="Johnson M."/>
            <person name="Thiruvilangam P."/>
            <person name="Bhonagiri V."/>
            <person name="Nash W.E."/>
            <person name="Mardis E.R."/>
            <person name="Wilson R.K."/>
        </authorList>
    </citation>
    <scope>NUCLEOTIDE SEQUENCE [LARGE SCALE GENOMIC DNA]</scope>
    <source>
        <strain evidence="2 3">DSM 13275</strain>
    </source>
</reference>
<dbReference type="STRING" id="500633.CLOHIR_00071"/>
<dbReference type="HOGENOM" id="CLU_278704_0_0_9"/>
<proteinExistence type="predicted"/>
<dbReference type="RefSeq" id="WP_006438988.1">
    <property type="nucleotide sequence ID" value="NZ_DS995354.1"/>
</dbReference>
<reference evidence="2 3" key="2">
    <citation type="submission" date="2008-10" db="EMBL/GenBank/DDBJ databases">
        <title>Draft genome sequence of Clostridium hiranonis (DSM 13275).</title>
        <authorList>
            <person name="Sudarsanam P."/>
            <person name="Ley R."/>
            <person name="Guruge J."/>
            <person name="Turnbaugh P.J."/>
            <person name="Mahowald M."/>
            <person name="Liep D."/>
            <person name="Gordon J."/>
        </authorList>
    </citation>
    <scope>NUCLEOTIDE SEQUENCE [LARGE SCALE GENOMIC DNA]</scope>
    <source>
        <strain evidence="2 3">DSM 13275</strain>
    </source>
</reference>
<dbReference type="InterPro" id="IPR036890">
    <property type="entry name" value="HATPase_C_sf"/>
</dbReference>
<gene>
    <name evidence="2" type="ORF">CLOHIR_00071</name>
</gene>
<keyword evidence="1" id="KW-0175">Coiled coil</keyword>
<dbReference type="EMBL" id="ABWP01000003">
    <property type="protein sequence ID" value="EEA86300.1"/>
    <property type="molecule type" value="Genomic_DNA"/>
</dbReference>
<name>B6FW22_PEPHT</name>
<dbReference type="OrthoDB" id="9802640at2"/>
<dbReference type="Proteomes" id="UP000003178">
    <property type="component" value="Unassembled WGS sequence"/>
</dbReference>
<evidence type="ECO:0000313" key="2">
    <source>
        <dbReference type="EMBL" id="EEA86300.1"/>
    </source>
</evidence>
<evidence type="ECO:0000256" key="1">
    <source>
        <dbReference type="SAM" id="Coils"/>
    </source>
</evidence>
<sequence>MSKKDEIIREITDILSQDDKSKYEKNEHIKKADKYLKKNEGNKEEIEWLDTFFEYNKNIMIEIINRIISKGSVDIEGYKEGYFNEIIQNANDLKYPDKNNAIEFTVGKENEEYILEATYKDNGFSISDIYSFLHKGMSNKVEGQTGRFGIGIKSLFAFVNYFKIESNIIIKFEIEEYIDDENVVKKRVMGDTVEKNNDWKNKETKITIKYKEKCEDKNDKVNTKKLSEFIEAVNNNEQECCISKLYTGKDDEILFDIRSLLFANNNMKNDYPLSRISFSSESNKDKIEVLIEKEIELNVNFGKKSYNIKKEKLNIFICNELKIEEKYISFYDEKEKNTFAFRIKADDDSSQDEGISKYYSTYLIKSEKGRYSFDIYINTNNTNSSRNSMSSSGEENEIKEKIKNNLKEIVNLILSDEFRKKRKELKKVDNINIKKDISKIFYNIVYQELIKNEKDSIFNKFMENNETNEEFYKTNKNLSVIKEEINNLNYIINIDNRFENNNEYDLKKYLLDLDKYFKKYEKSNLYLINGKLYNKDYKEIEFLDKVTEEVYKIVNKESHEDKESQEKISKYYELLSYFKSEKEYIYYYLKRRVYYEGRELDIECIDKLILKYNNEQENVLKIIGMNNLTSIINENGEICIANFSLKDYLLLKSYEGLLGRTIKNKYEKEFGHLKSNLERYEVKLQQAIGRSKINMLYYRIKNDELEKLKNNITDRKNESLDLNCKFSFLKRIIEEEEINDDYKKIKDYIHKNKEIGWILVDEYDFRKNEEFRNNEEKAENIIYLDKILNIETEKQNDFNQIIEIKNSLKKISPELNKELNIEYKINELKALEFNDSIFKLLLEEDINIEEEIKNGKLKIKLKEFIYSEKDIIGMHKRKFIKGIYGIEVYAYKIASGGNKHKVVYMFENENNNKIFIKKGSESEYLEMGKFEKTNKNKENRLAIFFYTPRSSIDNIIANILERVQNNKCSSKWLNYFIAPQCIDITRNNEESDKIISKVNSINKKETKNIFDWEDANCLPDVEDYEFTKHILESRGNYGYYCPMCYKISDDKVLVTIINDDDEIPYIITNVCRECFSILKNREKAEIMNKDILTLEIGIKSNDKIENKIIEIKLSPINIKVIEKFNNYINSIQV</sequence>